<dbReference type="OrthoDB" id="5333999at2"/>
<protein>
    <submittedName>
        <fullName evidence="2">Uncharacterized protein</fullName>
    </submittedName>
</protein>
<organism evidence="2 3">
    <name type="scientific">Helicobacter apodemus</name>
    <dbReference type="NCBI Taxonomy" id="135569"/>
    <lineage>
        <taxon>Bacteria</taxon>
        <taxon>Pseudomonadati</taxon>
        <taxon>Campylobacterota</taxon>
        <taxon>Epsilonproteobacteria</taxon>
        <taxon>Campylobacterales</taxon>
        <taxon>Helicobacteraceae</taxon>
        <taxon>Helicobacter</taxon>
    </lineage>
</organism>
<evidence type="ECO:0000313" key="4">
    <source>
        <dbReference type="Proteomes" id="UP000244890"/>
    </source>
</evidence>
<evidence type="ECO:0000313" key="2">
    <source>
        <dbReference type="EMBL" id="TLE15535.1"/>
    </source>
</evidence>
<reference evidence="1 4" key="2">
    <citation type="submission" date="2017-06" db="EMBL/GenBank/DDBJ databases">
        <title>Complete genome of Helicobacter apodemus.</title>
        <authorList>
            <person name="Cho S."/>
        </authorList>
    </citation>
    <scope>NUCLEOTIDE SEQUENCE [LARGE SCALE GENOMIC DNA]</scope>
    <source>
        <strain evidence="1">SCJK1</strain>
        <strain evidence="4">SNUVETPUB-15-01</strain>
    </source>
</reference>
<evidence type="ECO:0000313" key="3">
    <source>
        <dbReference type="Proteomes" id="UP000029920"/>
    </source>
</evidence>
<evidence type="ECO:0000313" key="1">
    <source>
        <dbReference type="EMBL" id="AWI33810.1"/>
    </source>
</evidence>
<reference evidence="2 3" key="1">
    <citation type="journal article" date="2014" name="Genome Announc.">
        <title>Draft genome sequences of eight enterohepatic helicobacter species isolated from both laboratory and wild rodents.</title>
        <authorList>
            <person name="Sheh A."/>
            <person name="Shen Z."/>
            <person name="Fox J.G."/>
        </authorList>
    </citation>
    <scope>NUCLEOTIDE SEQUENCE [LARGE SCALE GENOMIC DNA]</scope>
    <source>
        <strain evidence="2 3">MIT-03-7007</strain>
    </source>
</reference>
<sequence>MVKILLSDKRFLSLLKRHCYEIIKVLMDKRINFSIVCSVACVKFEPPLPNQIYDTFNDLTMFILAGYTFESLELEENNLYFEAGFGEDNLGSFVTVPLESIVQILLPDDENFRSDLCLYINLFGVLLEPKNAKNNEEEGINSSMKALLSNPKNSKFKK</sequence>
<reference evidence="2" key="3">
    <citation type="submission" date="2018-04" db="EMBL/GenBank/DDBJ databases">
        <authorList>
            <person name="Sheh A."/>
            <person name="Shen Z."/>
            <person name="Mannion A.J."/>
            <person name="Fox J.G."/>
        </authorList>
    </citation>
    <scope>NUCLEOTIDE SEQUENCE</scope>
    <source>
        <strain evidence="2">MIT-03-7007</strain>
    </source>
</reference>
<accession>A0A099UJ90</accession>
<gene>
    <name evidence="1" type="ORF">CDV25_02805</name>
    <name evidence="2" type="ORF">LS72_006860</name>
</gene>
<proteinExistence type="predicted"/>
<keyword evidence="3" id="KW-1185">Reference proteome</keyword>
<dbReference type="EMBL" id="CP021886">
    <property type="protein sequence ID" value="AWI33810.1"/>
    <property type="molecule type" value="Genomic_DNA"/>
</dbReference>
<dbReference type="Proteomes" id="UP000244890">
    <property type="component" value="Chromosome"/>
</dbReference>
<dbReference type="AlphaFoldDB" id="A0A099UJ90"/>
<dbReference type="Proteomes" id="UP000029920">
    <property type="component" value="Unassembled WGS sequence"/>
</dbReference>
<name>A0A099UJ90_9HELI</name>
<dbReference type="KEGG" id="had:CDV25_02805"/>
<dbReference type="EMBL" id="JRPC02000016">
    <property type="protein sequence ID" value="TLE15535.1"/>
    <property type="molecule type" value="Genomic_DNA"/>
</dbReference>